<dbReference type="RefSeq" id="WP_114186987.1">
    <property type="nucleotide sequence ID" value="NZ_BJYU01000030.1"/>
</dbReference>
<sequence length="121" mass="13436">MPSTTVAHGTFPSRKAADQAVQRLVSSGFARNSIDLDRHEDDEGYDLTVHTREENLPRVEQIMHQSPTGFTLQRAASGTFQTMKSNPLLLLGAGVLAGLAVYSLLPGEERPQRRSRHARRR</sequence>
<keyword evidence="3" id="KW-1185">Reference proteome</keyword>
<evidence type="ECO:0008006" key="4">
    <source>
        <dbReference type="Google" id="ProtNLM"/>
    </source>
</evidence>
<gene>
    <name evidence="2" type="ORF">MAE02_25240</name>
</gene>
<feature type="transmembrane region" description="Helical" evidence="1">
    <location>
        <begin position="88"/>
        <end position="105"/>
    </location>
</feature>
<evidence type="ECO:0000313" key="2">
    <source>
        <dbReference type="EMBL" id="GEO14828.1"/>
    </source>
</evidence>
<dbReference type="Proteomes" id="UP000321085">
    <property type="component" value="Unassembled WGS sequence"/>
</dbReference>
<reference evidence="2 3" key="1">
    <citation type="submission" date="2019-07" db="EMBL/GenBank/DDBJ databases">
        <title>Whole genome shotgun sequence of Microvirga aerophila NBRC 106136.</title>
        <authorList>
            <person name="Hosoyama A."/>
            <person name="Uohara A."/>
            <person name="Ohji S."/>
            <person name="Ichikawa N."/>
        </authorList>
    </citation>
    <scope>NUCLEOTIDE SEQUENCE [LARGE SCALE GENOMIC DNA]</scope>
    <source>
        <strain evidence="2 3">NBRC 106136</strain>
    </source>
</reference>
<evidence type="ECO:0000256" key="1">
    <source>
        <dbReference type="SAM" id="Phobius"/>
    </source>
</evidence>
<keyword evidence="1" id="KW-1133">Transmembrane helix</keyword>
<dbReference type="EMBL" id="BJYU01000030">
    <property type="protein sequence ID" value="GEO14828.1"/>
    <property type="molecule type" value="Genomic_DNA"/>
</dbReference>
<comment type="caution">
    <text evidence="2">The sequence shown here is derived from an EMBL/GenBank/DDBJ whole genome shotgun (WGS) entry which is preliminary data.</text>
</comment>
<name>A0A512BS56_9HYPH</name>
<accession>A0A512BS56</accession>
<organism evidence="2 3">
    <name type="scientific">Microvirga aerophila</name>
    <dbReference type="NCBI Taxonomy" id="670291"/>
    <lineage>
        <taxon>Bacteria</taxon>
        <taxon>Pseudomonadati</taxon>
        <taxon>Pseudomonadota</taxon>
        <taxon>Alphaproteobacteria</taxon>
        <taxon>Hyphomicrobiales</taxon>
        <taxon>Methylobacteriaceae</taxon>
        <taxon>Microvirga</taxon>
    </lineage>
</organism>
<keyword evidence="1" id="KW-0812">Transmembrane</keyword>
<evidence type="ECO:0000313" key="3">
    <source>
        <dbReference type="Proteomes" id="UP000321085"/>
    </source>
</evidence>
<protein>
    <recommendedName>
        <fullName evidence="4">SPOR domain-containing protein</fullName>
    </recommendedName>
</protein>
<dbReference type="AlphaFoldDB" id="A0A512BS56"/>
<dbReference type="OrthoDB" id="7998692at2"/>
<keyword evidence="1" id="KW-0472">Membrane</keyword>
<proteinExistence type="predicted"/>